<dbReference type="Gene3D" id="2.160.20.80">
    <property type="entry name" value="E3 ubiquitin-protein ligase SopA"/>
    <property type="match status" value="1"/>
</dbReference>
<dbReference type="SUPFAM" id="SSF141571">
    <property type="entry name" value="Pentapeptide repeat-like"/>
    <property type="match status" value="1"/>
</dbReference>
<dbReference type="PANTHER" id="PTHR14136">
    <property type="entry name" value="BTB_POZ DOMAIN-CONTAINING PROTEIN KCTD9"/>
    <property type="match status" value="1"/>
</dbReference>
<dbReference type="Pfam" id="PF13599">
    <property type="entry name" value="Pentapeptide_4"/>
    <property type="match status" value="2"/>
</dbReference>
<dbReference type="RefSeq" id="WP_111730419.1">
    <property type="nucleotide sequence ID" value="NZ_QHKO01000006.1"/>
</dbReference>
<dbReference type="InterPro" id="IPR051082">
    <property type="entry name" value="Pentapeptide-BTB/POZ_domain"/>
</dbReference>
<evidence type="ECO:0000313" key="1">
    <source>
        <dbReference type="EMBL" id="RAL21131.1"/>
    </source>
</evidence>
<gene>
    <name evidence="1" type="ORF">DL240_13435</name>
</gene>
<keyword evidence="2" id="KW-1185">Reference proteome</keyword>
<reference evidence="1 2" key="1">
    <citation type="submission" date="2018-05" db="EMBL/GenBank/DDBJ databases">
        <title>Lujinxingia marina gen. nov. sp. nov., a new facultative anaerobic member of the class Deltaproteobacteria, and proposal of Lujinxingaceae fam. nov.</title>
        <authorList>
            <person name="Li C.-M."/>
        </authorList>
    </citation>
    <scope>NUCLEOTIDE SEQUENCE [LARGE SCALE GENOMIC DNA]</scope>
    <source>
        <strain evidence="1 2">B210</strain>
    </source>
</reference>
<protein>
    <recommendedName>
        <fullName evidence="3">Pentapeptide repeat-containing protein</fullName>
    </recommendedName>
</protein>
<dbReference type="AlphaFoldDB" id="A0A328C2Z9"/>
<name>A0A328C2Z9_9DELT</name>
<comment type="caution">
    <text evidence="1">The sequence shown here is derived from an EMBL/GenBank/DDBJ whole genome shotgun (WGS) entry which is preliminary data.</text>
</comment>
<accession>A0A328C2Z9</accession>
<dbReference type="OrthoDB" id="5501263at2"/>
<dbReference type="Proteomes" id="UP000249169">
    <property type="component" value="Unassembled WGS sequence"/>
</dbReference>
<dbReference type="EMBL" id="QHKO01000006">
    <property type="protein sequence ID" value="RAL21131.1"/>
    <property type="molecule type" value="Genomic_DNA"/>
</dbReference>
<proteinExistence type="predicted"/>
<evidence type="ECO:0008006" key="3">
    <source>
        <dbReference type="Google" id="ProtNLM"/>
    </source>
</evidence>
<sequence>MTSLPAPDAYLDHTITGADFTQQRPFETEVYGCTFVDCEFLGADLRNVALIDTTFRGCNLAMVKLRGTRLQGVRFIDCKLMGVSFHELSDFGLSLSFEGCNLNYASLRSLNLRNTRFERCTLQESDLYEADLRKAVFDQCDVTGATWDRANLEGADLCLAHNLAFDPVKCRTRGAKLRLEQLPGLLSRFGFKIEG</sequence>
<evidence type="ECO:0000313" key="2">
    <source>
        <dbReference type="Proteomes" id="UP000249169"/>
    </source>
</evidence>
<organism evidence="1 2">
    <name type="scientific">Lujinxingia litoralis</name>
    <dbReference type="NCBI Taxonomy" id="2211119"/>
    <lineage>
        <taxon>Bacteria</taxon>
        <taxon>Deltaproteobacteria</taxon>
        <taxon>Bradymonadales</taxon>
        <taxon>Lujinxingiaceae</taxon>
        <taxon>Lujinxingia</taxon>
    </lineage>
</organism>
<dbReference type="InterPro" id="IPR001646">
    <property type="entry name" value="5peptide_repeat"/>
</dbReference>
<dbReference type="PANTHER" id="PTHR14136:SF17">
    <property type="entry name" value="BTB_POZ DOMAIN-CONTAINING PROTEIN KCTD9"/>
    <property type="match status" value="1"/>
</dbReference>